<reference evidence="1 2" key="2">
    <citation type="submission" date="2024-10" db="EMBL/GenBank/DDBJ databases">
        <authorList>
            <person name="Ryan C."/>
        </authorList>
    </citation>
    <scope>NUCLEOTIDE SEQUENCE [LARGE SCALE GENOMIC DNA]</scope>
</reference>
<sequence length="184" mass="19560">MGVGACTRLRRCGIAGGLGVWRSRARIHGGRKLQGRGGVGKVGGADGREFGAHGGRIEQAEDWIVVRGRRIRRAGFRINSQGDVYVPDSEEEEDDMETEGAAPVKVAAACSPTAALAMDVDPAVVVAAHGAPATEVSVDSHPGMELAPEVRARLKVVLAGKDPRYHDFFISLYKVMVPALFKSD</sequence>
<proteinExistence type="predicted"/>
<evidence type="ECO:0000313" key="1">
    <source>
        <dbReference type="EMBL" id="CAL5027247.1"/>
    </source>
</evidence>
<dbReference type="EMBL" id="OZ075140">
    <property type="protein sequence ID" value="CAL5027247.1"/>
    <property type="molecule type" value="Genomic_DNA"/>
</dbReference>
<name>A0ABC9CXH0_9POAL</name>
<evidence type="ECO:0000313" key="2">
    <source>
        <dbReference type="Proteomes" id="UP001497457"/>
    </source>
</evidence>
<protein>
    <submittedName>
        <fullName evidence="1">Uncharacterized protein</fullName>
    </submittedName>
</protein>
<reference evidence="2" key="1">
    <citation type="submission" date="2024-06" db="EMBL/GenBank/DDBJ databases">
        <authorList>
            <person name="Ryan C."/>
        </authorList>
    </citation>
    <scope>NUCLEOTIDE SEQUENCE [LARGE SCALE GENOMIC DNA]</scope>
</reference>
<dbReference type="Proteomes" id="UP001497457">
    <property type="component" value="Chromosome 30rd"/>
</dbReference>
<organism evidence="1 2">
    <name type="scientific">Urochloa decumbens</name>
    <dbReference type="NCBI Taxonomy" id="240449"/>
    <lineage>
        <taxon>Eukaryota</taxon>
        <taxon>Viridiplantae</taxon>
        <taxon>Streptophyta</taxon>
        <taxon>Embryophyta</taxon>
        <taxon>Tracheophyta</taxon>
        <taxon>Spermatophyta</taxon>
        <taxon>Magnoliopsida</taxon>
        <taxon>Liliopsida</taxon>
        <taxon>Poales</taxon>
        <taxon>Poaceae</taxon>
        <taxon>PACMAD clade</taxon>
        <taxon>Panicoideae</taxon>
        <taxon>Panicodae</taxon>
        <taxon>Paniceae</taxon>
        <taxon>Melinidinae</taxon>
        <taxon>Urochloa</taxon>
    </lineage>
</organism>
<dbReference type="AlphaFoldDB" id="A0ABC9CXH0"/>
<gene>
    <name evidence="1" type="ORF">URODEC1_LOCUS79258</name>
</gene>
<accession>A0ABC9CXH0</accession>
<keyword evidence="2" id="KW-1185">Reference proteome</keyword>